<keyword evidence="10" id="KW-0408">Iron</keyword>
<dbReference type="InterPro" id="IPR013130">
    <property type="entry name" value="Fe3_Rdtase_TM_dom"/>
</dbReference>
<accession>A0A7G7MDB9</accession>
<dbReference type="GO" id="GO:0016020">
    <property type="term" value="C:membrane"/>
    <property type="evidence" value="ECO:0007669"/>
    <property type="project" value="UniProtKB-SubCell"/>
</dbReference>
<evidence type="ECO:0000256" key="7">
    <source>
        <dbReference type="ARBA" id="ARBA00022827"/>
    </source>
</evidence>
<feature type="transmembrane region" description="Helical" evidence="13">
    <location>
        <begin position="183"/>
        <end position="202"/>
    </location>
</feature>
<evidence type="ECO:0000256" key="10">
    <source>
        <dbReference type="ARBA" id="ARBA00023004"/>
    </source>
</evidence>
<dbReference type="PANTHER" id="PTHR47354:SF8">
    <property type="entry name" value="1,2-PHENYLACETYL-COA EPOXIDASE, SUBUNIT E"/>
    <property type="match status" value="1"/>
</dbReference>
<dbReference type="GO" id="GO:0050660">
    <property type="term" value="F:flavin adenine dinucleotide binding"/>
    <property type="evidence" value="ECO:0007669"/>
    <property type="project" value="TreeGrafter"/>
</dbReference>
<evidence type="ECO:0000256" key="11">
    <source>
        <dbReference type="ARBA" id="ARBA00023014"/>
    </source>
</evidence>
<keyword evidence="12 13" id="KW-0472">Membrane</keyword>
<proteinExistence type="predicted"/>
<evidence type="ECO:0000259" key="14">
    <source>
        <dbReference type="PROSITE" id="PS51384"/>
    </source>
</evidence>
<keyword evidence="16" id="KW-1185">Reference proteome</keyword>
<dbReference type="InterPro" id="IPR001433">
    <property type="entry name" value="OxRdtase_FAD/NAD-bd"/>
</dbReference>
<feature type="transmembrane region" description="Helical" evidence="13">
    <location>
        <begin position="114"/>
        <end position="137"/>
    </location>
</feature>
<dbReference type="InterPro" id="IPR017938">
    <property type="entry name" value="Riboflavin_synthase-like_b-brl"/>
</dbReference>
<evidence type="ECO:0000256" key="3">
    <source>
        <dbReference type="ARBA" id="ARBA00022630"/>
    </source>
</evidence>
<comment type="subcellular location">
    <subcellularLocation>
        <location evidence="2">Membrane</location>
        <topology evidence="2">Multi-pass membrane protein</topology>
    </subcellularLocation>
</comment>
<name>A0A7G7MDB9_9PSEU</name>
<dbReference type="SUPFAM" id="SSF52343">
    <property type="entry name" value="Ferredoxin reductase-like, C-terminal NADP-linked domain"/>
    <property type="match status" value="1"/>
</dbReference>
<evidence type="ECO:0000256" key="4">
    <source>
        <dbReference type="ARBA" id="ARBA00022692"/>
    </source>
</evidence>
<feature type="transmembrane region" description="Helical" evidence="13">
    <location>
        <begin position="39"/>
        <end position="62"/>
    </location>
</feature>
<keyword evidence="3" id="KW-0285">Flavoprotein</keyword>
<feature type="transmembrane region" description="Helical" evidence="13">
    <location>
        <begin position="12"/>
        <end position="33"/>
    </location>
</feature>
<feature type="transmembrane region" description="Helical" evidence="13">
    <location>
        <begin position="149"/>
        <end position="171"/>
    </location>
</feature>
<dbReference type="RefSeq" id="WP_185717541.1">
    <property type="nucleotide sequence ID" value="NZ_BAAAWI010000001.1"/>
</dbReference>
<dbReference type="EMBL" id="CP060131">
    <property type="protein sequence ID" value="QNG50780.1"/>
    <property type="molecule type" value="Genomic_DNA"/>
</dbReference>
<evidence type="ECO:0000256" key="5">
    <source>
        <dbReference type="ARBA" id="ARBA00022714"/>
    </source>
</evidence>
<evidence type="ECO:0000313" key="15">
    <source>
        <dbReference type="EMBL" id="QNG50780.1"/>
    </source>
</evidence>
<dbReference type="Pfam" id="PF01794">
    <property type="entry name" value="Ferric_reduct"/>
    <property type="match status" value="1"/>
</dbReference>
<feature type="domain" description="FAD-binding FR-type" evidence="14">
    <location>
        <begin position="207"/>
        <end position="314"/>
    </location>
</feature>
<dbReference type="AlphaFoldDB" id="A0A7G7MDB9"/>
<keyword evidence="7" id="KW-0274">FAD</keyword>
<dbReference type="Pfam" id="PF00175">
    <property type="entry name" value="NAD_binding_1"/>
    <property type="match status" value="1"/>
</dbReference>
<dbReference type="PRINTS" id="PR00406">
    <property type="entry name" value="CYTB5RDTASE"/>
</dbReference>
<dbReference type="InterPro" id="IPR013112">
    <property type="entry name" value="FAD-bd_8"/>
</dbReference>
<dbReference type="InterPro" id="IPR017927">
    <property type="entry name" value="FAD-bd_FR_type"/>
</dbReference>
<evidence type="ECO:0000313" key="16">
    <source>
        <dbReference type="Proteomes" id="UP000515728"/>
    </source>
</evidence>
<dbReference type="Pfam" id="PF08022">
    <property type="entry name" value="FAD_binding_8"/>
    <property type="match status" value="1"/>
</dbReference>
<gene>
    <name evidence="15" type="ORF">H6H00_21550</name>
</gene>
<protein>
    <submittedName>
        <fullName evidence="15">Ferric reductase-like transmembrane domain-containing protein</fullName>
    </submittedName>
</protein>
<reference evidence="15 16" key="1">
    <citation type="submission" date="2020-08" db="EMBL/GenBank/DDBJ databases">
        <authorList>
            <person name="Mo P."/>
        </authorList>
    </citation>
    <scope>NUCLEOTIDE SEQUENCE [LARGE SCALE GENOMIC DNA]</scope>
    <source>
        <strain evidence="15 16">CGMCC 4.1532</strain>
    </source>
</reference>
<evidence type="ECO:0000256" key="9">
    <source>
        <dbReference type="ARBA" id="ARBA00023002"/>
    </source>
</evidence>
<keyword evidence="5" id="KW-0001">2Fe-2S</keyword>
<evidence type="ECO:0000256" key="8">
    <source>
        <dbReference type="ARBA" id="ARBA00022989"/>
    </source>
</evidence>
<keyword evidence="9" id="KW-0560">Oxidoreductase</keyword>
<keyword evidence="8 13" id="KW-1133">Transmembrane helix</keyword>
<evidence type="ECO:0000256" key="12">
    <source>
        <dbReference type="ARBA" id="ARBA00023136"/>
    </source>
</evidence>
<dbReference type="GO" id="GO:0051537">
    <property type="term" value="F:2 iron, 2 sulfur cluster binding"/>
    <property type="evidence" value="ECO:0007669"/>
    <property type="project" value="UniProtKB-KW"/>
</dbReference>
<dbReference type="KEGG" id="ppel:H6H00_21550"/>
<keyword evidence="4 13" id="KW-0812">Transmembrane</keyword>
<evidence type="ECO:0000256" key="2">
    <source>
        <dbReference type="ARBA" id="ARBA00004141"/>
    </source>
</evidence>
<dbReference type="Proteomes" id="UP000515728">
    <property type="component" value="Chromosome"/>
</dbReference>
<feature type="transmembrane region" description="Helical" evidence="13">
    <location>
        <begin position="83"/>
        <end position="102"/>
    </location>
</feature>
<dbReference type="InterPro" id="IPR050415">
    <property type="entry name" value="MRET"/>
</dbReference>
<dbReference type="Gene3D" id="2.40.30.10">
    <property type="entry name" value="Translation factors"/>
    <property type="match status" value="1"/>
</dbReference>
<comment type="cofactor">
    <cofactor evidence="1">
        <name>FAD</name>
        <dbReference type="ChEBI" id="CHEBI:57692"/>
    </cofactor>
</comment>
<keyword evidence="11" id="KW-0411">Iron-sulfur</keyword>
<keyword evidence="6" id="KW-0479">Metal-binding</keyword>
<evidence type="ECO:0000256" key="6">
    <source>
        <dbReference type="ARBA" id="ARBA00022723"/>
    </source>
</evidence>
<sequence length="443" mass="47280">MTDGPYPASTVRAAWIAALGTVLVAPVVIRLLTAPPAPLWTQLSTTTGLLALSAIVCAAVLPSRVRSLTRAFGIEGILEVHRTLGGLAAGLVLLHLACVVAADPVNVTLLTPTRATSASVAATVATVALALVVVLAVTRDRTRHLPYELWRWTHLGLAGVAVLGSALHVWYLQQLVTDAAMSAVLALLCVALLAVLLHRWLLRAVFDPSSEFVVREVRPEAPTISTLVLDRRRARHGAGDDADWTFAPGQFAWLRLARSPRAEEHPFTIASSAHDPDSVEFTIRHAGSFTAAVADLRPGQQVWVDGPHGAFTVDDSRSATGVVMIAGGVGVTPMMSMLRTAADRGDARRFHLVLVVASRDDVLFRDELALLADHLYLEVSEVLRGPHRNATAPLTTALAGIPDPRSLDWFVCGSPTLVATAFHALGLLGVPPDHVRTEQFDMA</sequence>
<dbReference type="GO" id="GO:0046872">
    <property type="term" value="F:metal ion binding"/>
    <property type="evidence" value="ECO:0007669"/>
    <property type="project" value="UniProtKB-KW"/>
</dbReference>
<dbReference type="SUPFAM" id="SSF63380">
    <property type="entry name" value="Riboflavin synthase domain-like"/>
    <property type="match status" value="1"/>
</dbReference>
<evidence type="ECO:0000256" key="1">
    <source>
        <dbReference type="ARBA" id="ARBA00001974"/>
    </source>
</evidence>
<dbReference type="PANTHER" id="PTHR47354">
    <property type="entry name" value="NADH OXIDOREDUCTASE HCR"/>
    <property type="match status" value="1"/>
</dbReference>
<organism evidence="15 16">
    <name type="scientific">Pseudonocardia petroleophila</name>
    <dbReference type="NCBI Taxonomy" id="37331"/>
    <lineage>
        <taxon>Bacteria</taxon>
        <taxon>Bacillati</taxon>
        <taxon>Actinomycetota</taxon>
        <taxon>Actinomycetes</taxon>
        <taxon>Pseudonocardiales</taxon>
        <taxon>Pseudonocardiaceae</taxon>
        <taxon>Pseudonocardia</taxon>
    </lineage>
</organism>
<dbReference type="PROSITE" id="PS51384">
    <property type="entry name" value="FAD_FR"/>
    <property type="match status" value="1"/>
</dbReference>
<evidence type="ECO:0000256" key="13">
    <source>
        <dbReference type="SAM" id="Phobius"/>
    </source>
</evidence>
<dbReference type="InterPro" id="IPR039261">
    <property type="entry name" value="FNR_nucleotide-bd"/>
</dbReference>
<dbReference type="Gene3D" id="3.40.50.80">
    <property type="entry name" value="Nucleotide-binding domain of ferredoxin-NADP reductase (FNR) module"/>
    <property type="match status" value="1"/>
</dbReference>
<dbReference type="GO" id="GO:0016491">
    <property type="term" value="F:oxidoreductase activity"/>
    <property type="evidence" value="ECO:0007669"/>
    <property type="project" value="UniProtKB-KW"/>
</dbReference>